<name>A0A1V9ZXU4_9STRA</name>
<evidence type="ECO:0000259" key="2">
    <source>
        <dbReference type="PROSITE" id="PS50089"/>
    </source>
</evidence>
<dbReference type="GO" id="GO:0008270">
    <property type="term" value="F:zinc ion binding"/>
    <property type="evidence" value="ECO:0007669"/>
    <property type="project" value="UniProtKB-KW"/>
</dbReference>
<dbReference type="PANTHER" id="PTHR13510">
    <property type="entry name" value="FYVE-FINGER-CONTAINING RAB5 EFFECTOR PROTEIN RABENOSYN-5-RELATED"/>
    <property type="match status" value="1"/>
</dbReference>
<comment type="caution">
    <text evidence="3">The sequence shown here is derived from an EMBL/GenBank/DDBJ whole genome shotgun (WGS) entry which is preliminary data.</text>
</comment>
<feature type="domain" description="RING-type" evidence="2">
    <location>
        <begin position="261"/>
        <end position="309"/>
    </location>
</feature>
<reference evidence="3 4" key="1">
    <citation type="journal article" date="2014" name="Genome Biol. Evol.">
        <title>The secreted proteins of Achlya hypogyna and Thraustotheca clavata identify the ancestral oomycete secretome and reveal gene acquisitions by horizontal gene transfer.</title>
        <authorList>
            <person name="Misner I."/>
            <person name="Blouin N."/>
            <person name="Leonard G."/>
            <person name="Richards T.A."/>
            <person name="Lane C.E."/>
        </authorList>
    </citation>
    <scope>NUCLEOTIDE SEQUENCE [LARGE SCALE GENOMIC DNA]</scope>
    <source>
        <strain evidence="3 4">ATCC 34112</strain>
    </source>
</reference>
<keyword evidence="1" id="KW-0863">Zinc-finger</keyword>
<dbReference type="InterPro" id="IPR001841">
    <property type="entry name" value="Znf_RING"/>
</dbReference>
<evidence type="ECO:0000313" key="3">
    <source>
        <dbReference type="EMBL" id="OQS02789.1"/>
    </source>
</evidence>
<dbReference type="AlphaFoldDB" id="A0A1V9ZXU4"/>
<dbReference type="SUPFAM" id="SSF57903">
    <property type="entry name" value="FYVE/PHD zinc finger"/>
    <property type="match status" value="1"/>
</dbReference>
<gene>
    <name evidence="3" type="ORF">THRCLA_04877</name>
</gene>
<dbReference type="PANTHER" id="PTHR13510:SF44">
    <property type="entry name" value="RABENOSYN-5"/>
    <property type="match status" value="1"/>
</dbReference>
<keyword evidence="1" id="KW-0862">Zinc</keyword>
<dbReference type="EMBL" id="JNBS01001077">
    <property type="protein sequence ID" value="OQS02789.1"/>
    <property type="molecule type" value="Genomic_DNA"/>
</dbReference>
<dbReference type="InterPro" id="IPR011011">
    <property type="entry name" value="Znf_FYVE_PHD"/>
</dbReference>
<accession>A0A1V9ZXU4</accession>
<protein>
    <recommendedName>
        <fullName evidence="2">RING-type domain-containing protein</fullName>
    </recommendedName>
</protein>
<evidence type="ECO:0000313" key="4">
    <source>
        <dbReference type="Proteomes" id="UP000243217"/>
    </source>
</evidence>
<proteinExistence type="predicted"/>
<keyword evidence="1" id="KW-0479">Metal-binding</keyword>
<dbReference type="Proteomes" id="UP000243217">
    <property type="component" value="Unassembled WGS sequence"/>
</dbReference>
<keyword evidence="4" id="KW-1185">Reference proteome</keyword>
<dbReference type="PROSITE" id="PS50089">
    <property type="entry name" value="ZF_RING_2"/>
    <property type="match status" value="1"/>
</dbReference>
<sequence length="413" mass="46363">MERATFDCPPLGQSAIDHWNNASIEACIETIQAVEAVRAYPVYKLHRDQRTGLEMTLYAGAEPGNPNNHALCGYTRFQATLAEVSQAFQRVTFNDKDAFVKMLGYPILDTQTLYSIMEPSEANPMQYTGIEWSVFQGPRINDAISTHDLCFLESQNQFFHQGQQRMGWVRSLHSIELDACPPFPLDANVHRAQVFQTGQVFIETEEPGVLDCYSVCVLELPYSMAKPDHLLYLTTWVIQMLSLQKHILKLKNQKPQDVDICPWCHGNIPTTAAICQGCNHRICEKCSPKWSITSVWRRLSKAQLCAECSEDYTERSDRSNSVGATPKSSGLLSNFVASAKEIETVWIDVSSVGVAPSAAHVDIPVARAAPNHQEEDNTESVKLHQLLDTLHGNKVNQDPRIQNLYKDLKALDK</sequence>
<evidence type="ECO:0000256" key="1">
    <source>
        <dbReference type="PROSITE-ProRule" id="PRU00175"/>
    </source>
</evidence>
<dbReference type="InterPro" id="IPR052727">
    <property type="entry name" value="Rab4/Rab5_effector"/>
</dbReference>
<dbReference type="OrthoDB" id="65742at2759"/>
<organism evidence="3 4">
    <name type="scientific">Thraustotheca clavata</name>
    <dbReference type="NCBI Taxonomy" id="74557"/>
    <lineage>
        <taxon>Eukaryota</taxon>
        <taxon>Sar</taxon>
        <taxon>Stramenopiles</taxon>
        <taxon>Oomycota</taxon>
        <taxon>Saprolegniomycetes</taxon>
        <taxon>Saprolegniales</taxon>
        <taxon>Achlyaceae</taxon>
        <taxon>Thraustotheca</taxon>
    </lineage>
</organism>